<feature type="domain" description="Bacterial transcriptional activator" evidence="2">
    <location>
        <begin position="222"/>
        <end position="370"/>
    </location>
</feature>
<evidence type="ECO:0000313" key="4">
    <source>
        <dbReference type="Proteomes" id="UP000697998"/>
    </source>
</evidence>
<name>A0A935UJ66_9PROT</name>
<dbReference type="InterPro" id="IPR016032">
    <property type="entry name" value="Sig_transdc_resp-reg_C-effctor"/>
</dbReference>
<dbReference type="Pfam" id="PF03704">
    <property type="entry name" value="BTAD"/>
    <property type="match status" value="1"/>
</dbReference>
<dbReference type="Proteomes" id="UP000697998">
    <property type="component" value="Unassembled WGS sequence"/>
</dbReference>
<gene>
    <name evidence="3" type="ORF">IPJ27_23480</name>
</gene>
<dbReference type="GO" id="GO:0006355">
    <property type="term" value="P:regulation of DNA-templated transcription"/>
    <property type="evidence" value="ECO:0007669"/>
    <property type="project" value="InterPro"/>
</dbReference>
<comment type="caution">
    <text evidence="3">The sequence shown here is derived from an EMBL/GenBank/DDBJ whole genome shotgun (WGS) entry which is preliminary data.</text>
</comment>
<dbReference type="EMBL" id="JADJMH010000037">
    <property type="protein sequence ID" value="MBK7677469.1"/>
    <property type="molecule type" value="Genomic_DNA"/>
</dbReference>
<protein>
    <recommendedName>
        <fullName evidence="2">Bacterial transcriptional activator domain-containing protein</fullName>
    </recommendedName>
</protein>
<dbReference type="Gene3D" id="1.10.10.10">
    <property type="entry name" value="Winged helix-like DNA-binding domain superfamily/Winged helix DNA-binding domain"/>
    <property type="match status" value="1"/>
</dbReference>
<dbReference type="GO" id="GO:0003677">
    <property type="term" value="F:DNA binding"/>
    <property type="evidence" value="ECO:0007669"/>
    <property type="project" value="InterPro"/>
</dbReference>
<dbReference type="SUPFAM" id="SSF48452">
    <property type="entry name" value="TPR-like"/>
    <property type="match status" value="1"/>
</dbReference>
<dbReference type="InterPro" id="IPR036388">
    <property type="entry name" value="WH-like_DNA-bd_sf"/>
</dbReference>
<dbReference type="InterPro" id="IPR019734">
    <property type="entry name" value="TPR_rpt"/>
</dbReference>
<organism evidence="3 4">
    <name type="scientific">Candidatus Accumulibacter proximus</name>
    <dbReference type="NCBI Taxonomy" id="2954385"/>
    <lineage>
        <taxon>Bacteria</taxon>
        <taxon>Pseudomonadati</taxon>
        <taxon>Pseudomonadota</taxon>
        <taxon>Betaproteobacteria</taxon>
        <taxon>Candidatus Accumulibacter</taxon>
    </lineage>
</organism>
<dbReference type="PANTHER" id="PTHR35807">
    <property type="entry name" value="TRANSCRIPTIONAL REGULATOR REDD-RELATED"/>
    <property type="match status" value="1"/>
</dbReference>
<reference evidence="3 4" key="1">
    <citation type="submission" date="2020-10" db="EMBL/GenBank/DDBJ databases">
        <title>Connecting structure to function with the recovery of over 1000 high-quality activated sludge metagenome-assembled genomes encoding full-length rRNA genes using long-read sequencing.</title>
        <authorList>
            <person name="Singleton C.M."/>
            <person name="Petriglieri F."/>
            <person name="Kristensen J.M."/>
            <person name="Kirkegaard R.H."/>
            <person name="Michaelsen T.Y."/>
            <person name="Andersen M.H."/>
            <person name="Karst S.M."/>
            <person name="Dueholm M.S."/>
            <person name="Nielsen P.H."/>
            <person name="Albertsen M."/>
        </authorList>
    </citation>
    <scope>NUCLEOTIDE SEQUENCE [LARGE SCALE GENOMIC DNA]</scope>
    <source>
        <strain evidence="3">EsbW_18-Q3-R4-48_BATAC.285</strain>
    </source>
</reference>
<dbReference type="InterPro" id="IPR005158">
    <property type="entry name" value="BTAD"/>
</dbReference>
<dbReference type="SMART" id="SM01043">
    <property type="entry name" value="BTAD"/>
    <property type="match status" value="1"/>
</dbReference>
<dbReference type="PROSITE" id="PS50005">
    <property type="entry name" value="TPR"/>
    <property type="match status" value="1"/>
</dbReference>
<proteinExistence type="predicted"/>
<accession>A0A935UJ66</accession>
<sequence length="381" mass="42197">MSLAQAQALHAVHRTDEAWAFLAQGRHIALSMRSGIQCFQADLCEACFALDDGDDERCASALQSAFTVGAEHDYLNHNTFRPALMARLCAFALAHGIVPEYARQLIRQRGLKPPGLEAECWPWPVKIYTLGRFCLVVDGATVTETGRLQPKPVELLQALIALGGRQIAIPILIEVLWPEAESKGGRGAFESSLSRLRRLLGHEDALLIEGGRLTLNPMLCWVDVWAFERLLGRLQAALHDPAQAVIAGLLAQTDKLTRLYQGGFLDREGCRPGALSLRERLRTRLAHALAEVGGRLEDAGQWDAAARLYRRVIEIEPLAEKEYRRLMTCLLQQAETAEAMHVYFSCCEALWVGLHTLPSKDTEAIHRSLEAMSQPNLPPGT</sequence>
<keyword evidence="1" id="KW-0802">TPR repeat</keyword>
<dbReference type="SUPFAM" id="SSF46894">
    <property type="entry name" value="C-terminal effector domain of the bipartite response regulators"/>
    <property type="match status" value="1"/>
</dbReference>
<evidence type="ECO:0000256" key="1">
    <source>
        <dbReference type="PROSITE-ProRule" id="PRU00339"/>
    </source>
</evidence>
<dbReference type="Gene3D" id="1.25.40.10">
    <property type="entry name" value="Tetratricopeptide repeat domain"/>
    <property type="match status" value="1"/>
</dbReference>
<dbReference type="InterPro" id="IPR011990">
    <property type="entry name" value="TPR-like_helical_dom_sf"/>
</dbReference>
<evidence type="ECO:0000259" key="2">
    <source>
        <dbReference type="SMART" id="SM01043"/>
    </source>
</evidence>
<dbReference type="InterPro" id="IPR051677">
    <property type="entry name" value="AfsR-DnrI-RedD_regulator"/>
</dbReference>
<feature type="repeat" description="TPR" evidence="1">
    <location>
        <begin position="286"/>
        <end position="319"/>
    </location>
</feature>
<dbReference type="AlphaFoldDB" id="A0A935UJ66"/>
<evidence type="ECO:0000313" key="3">
    <source>
        <dbReference type="EMBL" id="MBK7677469.1"/>
    </source>
</evidence>